<dbReference type="Gene3D" id="2.30.30.40">
    <property type="entry name" value="SH3 Domains"/>
    <property type="match status" value="1"/>
</dbReference>
<dbReference type="InterPro" id="IPR008145">
    <property type="entry name" value="GK/Ca_channel_bsu"/>
</dbReference>
<dbReference type="InParanoid" id="A0A1X7SUZ0"/>
<name>A0A1X7SUZ0_AMPQE</name>
<evidence type="ECO:0000259" key="6">
    <source>
        <dbReference type="PROSITE" id="PS50052"/>
    </source>
</evidence>
<evidence type="ECO:0000256" key="2">
    <source>
        <dbReference type="ARBA" id="ARBA00022443"/>
    </source>
</evidence>
<evidence type="ECO:0000256" key="1">
    <source>
        <dbReference type="ARBA" id="ARBA00007014"/>
    </source>
</evidence>
<dbReference type="InterPro" id="IPR008144">
    <property type="entry name" value="Guanylate_kin-like_dom"/>
</dbReference>
<dbReference type="SMART" id="SM00072">
    <property type="entry name" value="GuKc"/>
    <property type="match status" value="1"/>
</dbReference>
<dbReference type="SUPFAM" id="SSF50044">
    <property type="entry name" value="SH3-domain"/>
    <property type="match status" value="1"/>
</dbReference>
<dbReference type="InterPro" id="IPR050716">
    <property type="entry name" value="MAGUK"/>
</dbReference>
<dbReference type="STRING" id="400682.A0A1X7SUZ0"/>
<dbReference type="AlphaFoldDB" id="A0A1X7SUZ0"/>
<feature type="compositionally biased region" description="Polar residues" evidence="4">
    <location>
        <begin position="91"/>
        <end position="105"/>
    </location>
</feature>
<dbReference type="FunFam" id="3.30.63.10:FF:000001">
    <property type="entry name" value="Disks large homolog 1 isoform 2"/>
    <property type="match status" value="1"/>
</dbReference>
<accession>A0A1X7SUZ0</accession>
<proteinExistence type="inferred from homology"/>
<reference evidence="7" key="1">
    <citation type="submission" date="2017-05" db="UniProtKB">
        <authorList>
            <consortium name="EnsemblMetazoa"/>
        </authorList>
    </citation>
    <scope>IDENTIFICATION</scope>
</reference>
<feature type="region of interest" description="Disordered" evidence="4">
    <location>
        <begin position="37"/>
        <end position="114"/>
    </location>
</feature>
<comment type="similarity">
    <text evidence="1">Belongs to the MAGUK family.</text>
</comment>
<dbReference type="PROSITE" id="PS50002">
    <property type="entry name" value="SH3"/>
    <property type="match status" value="1"/>
</dbReference>
<dbReference type="InterPro" id="IPR027417">
    <property type="entry name" value="P-loop_NTPase"/>
</dbReference>
<evidence type="ECO:0008006" key="8">
    <source>
        <dbReference type="Google" id="ProtNLM"/>
    </source>
</evidence>
<dbReference type="eggNOG" id="KOG0708">
    <property type="taxonomic scope" value="Eukaryota"/>
</dbReference>
<keyword evidence="2 3" id="KW-0728">SH3 domain</keyword>
<dbReference type="PANTHER" id="PTHR23122">
    <property type="entry name" value="MEMBRANE-ASSOCIATED GUANYLATE KINASE MAGUK"/>
    <property type="match status" value="1"/>
</dbReference>
<feature type="compositionally biased region" description="Basic and acidic residues" evidence="4">
    <location>
        <begin position="62"/>
        <end position="71"/>
    </location>
</feature>
<dbReference type="Pfam" id="PF00625">
    <property type="entry name" value="Guanylate_kin"/>
    <property type="match status" value="1"/>
</dbReference>
<dbReference type="Pfam" id="PF00018">
    <property type="entry name" value="SH3_1"/>
    <property type="match status" value="1"/>
</dbReference>
<organism evidence="7">
    <name type="scientific">Amphimedon queenslandica</name>
    <name type="common">Sponge</name>
    <dbReference type="NCBI Taxonomy" id="400682"/>
    <lineage>
        <taxon>Eukaryota</taxon>
        <taxon>Metazoa</taxon>
        <taxon>Porifera</taxon>
        <taxon>Demospongiae</taxon>
        <taxon>Heteroscleromorpha</taxon>
        <taxon>Haplosclerida</taxon>
        <taxon>Niphatidae</taxon>
        <taxon>Amphimedon</taxon>
    </lineage>
</organism>
<dbReference type="Gene3D" id="3.40.50.300">
    <property type="entry name" value="P-loop containing nucleotide triphosphate hydrolases"/>
    <property type="match status" value="1"/>
</dbReference>
<dbReference type="PROSITE" id="PS50052">
    <property type="entry name" value="GUANYLATE_KINASE_2"/>
    <property type="match status" value="1"/>
</dbReference>
<dbReference type="InterPro" id="IPR036028">
    <property type="entry name" value="SH3-like_dom_sf"/>
</dbReference>
<dbReference type="SUPFAM" id="SSF52540">
    <property type="entry name" value="P-loop containing nucleoside triphosphate hydrolases"/>
    <property type="match status" value="1"/>
</dbReference>
<feature type="domain" description="SH3" evidence="5">
    <location>
        <begin position="1"/>
        <end position="54"/>
    </location>
</feature>
<evidence type="ECO:0000256" key="3">
    <source>
        <dbReference type="PROSITE-ProRule" id="PRU00192"/>
    </source>
</evidence>
<evidence type="ECO:0000313" key="7">
    <source>
        <dbReference type="EnsemblMetazoa" id="Aqu2.1.05916_001"/>
    </source>
</evidence>
<dbReference type="OMA" id="TIWIAAK"/>
<dbReference type="InterPro" id="IPR020590">
    <property type="entry name" value="Guanylate_kinase_CS"/>
</dbReference>
<dbReference type="OrthoDB" id="78824at2759"/>
<evidence type="ECO:0000259" key="5">
    <source>
        <dbReference type="PROSITE" id="PS50002"/>
    </source>
</evidence>
<dbReference type="PROSITE" id="PS00856">
    <property type="entry name" value="GUANYLATE_KINASE_1"/>
    <property type="match status" value="1"/>
</dbReference>
<dbReference type="EnsemblMetazoa" id="Aqu2.1.05916_001">
    <property type="protein sequence ID" value="Aqu2.1.05916_001"/>
    <property type="gene ID" value="Aqu2.1.05916"/>
</dbReference>
<dbReference type="InterPro" id="IPR001452">
    <property type="entry name" value="SH3_domain"/>
</dbReference>
<sequence length="236" mass="26510">MDRPGEAVSFQQGDILHVLNGSDEEWWQAALVGPSAEDGVQGLIPSKQRLEKKARTSTKNVKFGEPDDRRSSSMSTKLRTSFKKKLGFGKRNSSPQTNATASSVEQSEEPQDEEMLSFYEPVTLQKRGYARPVIVLGPLKEDINDKLVNDFPEKFAGCVPHTTRKARQGEVDGRDYHFVTSVEQMERDIQAHLFIEAGRYKDNLYGTSIQAVREVAEQNKHCILGVSGYAIKRLHL</sequence>
<evidence type="ECO:0000256" key="4">
    <source>
        <dbReference type="SAM" id="MobiDB-lite"/>
    </source>
</evidence>
<protein>
    <recommendedName>
        <fullName evidence="8">Guanylate kinase-like domain-containing protein</fullName>
    </recommendedName>
</protein>
<feature type="domain" description="Guanylate kinase-like" evidence="6">
    <location>
        <begin position="130"/>
        <end position="236"/>
    </location>
</feature>